<dbReference type="Proteomes" id="UP000063699">
    <property type="component" value="Chromosome"/>
</dbReference>
<keyword evidence="2" id="KW-0812">Transmembrane</keyword>
<feature type="transmembrane region" description="Helical" evidence="2">
    <location>
        <begin position="204"/>
        <end position="226"/>
    </location>
</feature>
<feature type="region of interest" description="Disordered" evidence="1">
    <location>
        <begin position="1"/>
        <end position="21"/>
    </location>
</feature>
<gene>
    <name evidence="3" type="ORF">AOZ06_16690</name>
</gene>
<organism evidence="3 4">
    <name type="scientific">Kibdelosporangium phytohabitans</name>
    <dbReference type="NCBI Taxonomy" id="860235"/>
    <lineage>
        <taxon>Bacteria</taxon>
        <taxon>Bacillati</taxon>
        <taxon>Actinomycetota</taxon>
        <taxon>Actinomycetes</taxon>
        <taxon>Pseudonocardiales</taxon>
        <taxon>Pseudonocardiaceae</taxon>
        <taxon>Kibdelosporangium</taxon>
    </lineage>
</organism>
<reference evidence="3 4" key="1">
    <citation type="submission" date="2015-07" db="EMBL/GenBank/DDBJ databases">
        <title>Genome sequencing of Kibdelosporangium phytohabitans.</title>
        <authorList>
            <person name="Qin S."/>
            <person name="Xing K."/>
        </authorList>
    </citation>
    <scope>NUCLEOTIDE SEQUENCE [LARGE SCALE GENOMIC DNA]</scope>
    <source>
        <strain evidence="3 4">KLBMP1111</strain>
    </source>
</reference>
<evidence type="ECO:0000313" key="4">
    <source>
        <dbReference type="Proteomes" id="UP000063699"/>
    </source>
</evidence>
<evidence type="ECO:0000256" key="2">
    <source>
        <dbReference type="SAM" id="Phobius"/>
    </source>
</evidence>
<evidence type="ECO:0000313" key="3">
    <source>
        <dbReference type="EMBL" id="ALG08328.1"/>
    </source>
</evidence>
<feature type="transmembrane region" description="Helical" evidence="2">
    <location>
        <begin position="179"/>
        <end position="198"/>
    </location>
</feature>
<evidence type="ECO:0000256" key="1">
    <source>
        <dbReference type="SAM" id="MobiDB-lite"/>
    </source>
</evidence>
<dbReference type="AlphaFoldDB" id="A0A0N9I0Y5"/>
<dbReference type="EMBL" id="CP012752">
    <property type="protein sequence ID" value="ALG08328.1"/>
    <property type="molecule type" value="Genomic_DNA"/>
</dbReference>
<dbReference type="KEGG" id="kphy:AOZ06_16690"/>
<accession>A0A0N9I0Y5</accession>
<keyword evidence="2" id="KW-1133">Transmembrane helix</keyword>
<proteinExistence type="predicted"/>
<sequence>MTGDPDADRSPRSATDDERLAAQRAVSPRIALMERLNLLEGEVPGAAAYQAAHRLLPKQDSSAGTALPPWARWDEATGGWSVDHAVAMRLWSPSDGISLPPPKMVDSFLTGYAERTGDDSARPLIEQLYAEAEKRLRDGGGAPETLPSNDRADAVAVAERYGFGEFVETVVLGSPSGRFGIALVLAVLPAFFGILLLFQANGDALALVGGVVLTAVAAGILAMGVVARRRPKPLSRQLFLFTGGIVFGVDGVLDPYAWPDLEVVEKAVVSNVGSDHHEVRQKLLLVGPLGKSTQFIVPTPYRESVIALARAGGATMANR</sequence>
<protein>
    <submittedName>
        <fullName evidence="3">Uncharacterized protein</fullName>
    </submittedName>
</protein>
<keyword evidence="4" id="KW-1185">Reference proteome</keyword>
<name>A0A0N9I0Y5_9PSEU</name>
<keyword evidence="2" id="KW-0472">Membrane</keyword>